<accession>M1PPR1</accession>
<sequence length="225" mass="26102">MEKIDNKEVLDDTGGSTVIGVDVGERELFYWVQAGENVLDIGMERNFEGLEKILKNYHVQIGVVDLEPEARRARRWAEKIRSKSDTDIWLCYRSDNLESERLLHEEDREIKINKTDQLDEFFYQFTNGEIHLPSCISEKIINHLQAPTRVIEEVRGHQKARWKKNESDFADAGAYARSAQQLLQEVTTQDNWKGDWEEDDTGGLKELIDSGSLKEFDPMEVLLNE</sequence>
<evidence type="ECO:0000313" key="1">
    <source>
        <dbReference type="EMBL" id="AGF93100.1"/>
    </source>
</evidence>
<name>M1PPR1_9ZZZZ</name>
<dbReference type="AlphaFoldDB" id="M1PPR1"/>
<gene>
    <name evidence="1" type="ORF">FLSS-17_0008</name>
</gene>
<organism evidence="1">
    <name type="scientific">uncultured organism</name>
    <dbReference type="NCBI Taxonomy" id="155900"/>
    <lineage>
        <taxon>unclassified sequences</taxon>
        <taxon>environmental samples</taxon>
    </lineage>
</organism>
<proteinExistence type="predicted"/>
<reference evidence="1" key="1">
    <citation type="journal article" date="2013" name="Syst. Appl. Microbiol.">
        <title>New insights into the archaeal diversity of a hypersaline microbial mat obtained by a metagenomic approach.</title>
        <authorList>
            <person name="Lopez-Lopez A."/>
            <person name="Richter M."/>
            <person name="Pena A."/>
            <person name="Tamames J."/>
            <person name="Rossello-Mora R."/>
        </authorList>
    </citation>
    <scope>NUCLEOTIDE SEQUENCE</scope>
</reference>
<protein>
    <submittedName>
        <fullName evidence="1">Uncharacterized protein</fullName>
    </submittedName>
</protein>
<dbReference type="EMBL" id="JX684082">
    <property type="protein sequence ID" value="AGF93100.1"/>
    <property type="molecule type" value="Genomic_DNA"/>
</dbReference>